<accession>A0A1I6XJ60</accession>
<dbReference type="Proteomes" id="UP000183371">
    <property type="component" value="Unassembled WGS sequence"/>
</dbReference>
<dbReference type="EMBL" id="FPBD01000001">
    <property type="protein sequence ID" value="SFT38385.1"/>
    <property type="molecule type" value="Genomic_DNA"/>
</dbReference>
<evidence type="ECO:0000313" key="2">
    <source>
        <dbReference type="Proteomes" id="UP000183371"/>
    </source>
</evidence>
<proteinExistence type="predicted"/>
<keyword evidence="2" id="KW-1185">Reference proteome</keyword>
<dbReference type="AlphaFoldDB" id="A0A1I6XJ60"/>
<organism evidence="1 2">
    <name type="scientific">Pseudovibrio denitrificans</name>
    <dbReference type="NCBI Taxonomy" id="258256"/>
    <lineage>
        <taxon>Bacteria</taxon>
        <taxon>Pseudomonadati</taxon>
        <taxon>Pseudomonadota</taxon>
        <taxon>Alphaproteobacteria</taxon>
        <taxon>Hyphomicrobiales</taxon>
        <taxon>Stappiaceae</taxon>
        <taxon>Pseudovibrio</taxon>
    </lineage>
</organism>
<protein>
    <submittedName>
        <fullName evidence="1">Uncharacterized protein</fullName>
    </submittedName>
</protein>
<name>A0A1I6XJ60_9HYPH</name>
<gene>
    <name evidence="1" type="ORF">SAMN05444141_101241</name>
</gene>
<reference evidence="2" key="1">
    <citation type="submission" date="2016-10" db="EMBL/GenBank/DDBJ databases">
        <authorList>
            <person name="Varghese N."/>
            <person name="Submissions S."/>
        </authorList>
    </citation>
    <scope>NUCLEOTIDE SEQUENCE [LARGE SCALE GENOMIC DNA]</scope>
    <source>
        <strain evidence="2">DSM 17465</strain>
    </source>
</reference>
<evidence type="ECO:0000313" key="1">
    <source>
        <dbReference type="EMBL" id="SFT38385.1"/>
    </source>
</evidence>
<sequence length="42" mass="4635">MKKALSFGSGPFLCLRFKNAKHNITNFANEMDVADQAYLTAA</sequence>